<dbReference type="EMBL" id="JAHUTJ010050742">
    <property type="protein sequence ID" value="MED6284322.1"/>
    <property type="molecule type" value="Genomic_DNA"/>
</dbReference>
<proteinExistence type="predicted"/>
<sequence>STKRRKKQKLLLCSEVVGSSCLSSQALLYGFKLESRTRQKRVGTQNGLGTLCIVPRASSSTFLG</sequence>
<accession>A0ABU7EAM9</accession>
<evidence type="ECO:0000313" key="2">
    <source>
        <dbReference type="Proteomes" id="UP001352852"/>
    </source>
</evidence>
<name>A0ABU7EAM9_9TELE</name>
<gene>
    <name evidence="1" type="ORF">CHARACLAT_018080</name>
</gene>
<feature type="non-terminal residue" evidence="1">
    <location>
        <position position="1"/>
    </location>
</feature>
<protein>
    <submittedName>
        <fullName evidence="1">Uncharacterized protein</fullName>
    </submittedName>
</protein>
<organism evidence="1 2">
    <name type="scientific">Characodon lateralis</name>
    <dbReference type="NCBI Taxonomy" id="208331"/>
    <lineage>
        <taxon>Eukaryota</taxon>
        <taxon>Metazoa</taxon>
        <taxon>Chordata</taxon>
        <taxon>Craniata</taxon>
        <taxon>Vertebrata</taxon>
        <taxon>Euteleostomi</taxon>
        <taxon>Actinopterygii</taxon>
        <taxon>Neopterygii</taxon>
        <taxon>Teleostei</taxon>
        <taxon>Neoteleostei</taxon>
        <taxon>Acanthomorphata</taxon>
        <taxon>Ovalentaria</taxon>
        <taxon>Atherinomorphae</taxon>
        <taxon>Cyprinodontiformes</taxon>
        <taxon>Goodeidae</taxon>
        <taxon>Characodon</taxon>
    </lineage>
</organism>
<evidence type="ECO:0000313" key="1">
    <source>
        <dbReference type="EMBL" id="MED6284322.1"/>
    </source>
</evidence>
<keyword evidence="2" id="KW-1185">Reference proteome</keyword>
<comment type="caution">
    <text evidence="1">The sequence shown here is derived from an EMBL/GenBank/DDBJ whole genome shotgun (WGS) entry which is preliminary data.</text>
</comment>
<dbReference type="Proteomes" id="UP001352852">
    <property type="component" value="Unassembled WGS sequence"/>
</dbReference>
<reference evidence="1 2" key="1">
    <citation type="submission" date="2021-06" db="EMBL/GenBank/DDBJ databases">
        <authorList>
            <person name="Palmer J.M."/>
        </authorList>
    </citation>
    <scope>NUCLEOTIDE SEQUENCE [LARGE SCALE GENOMIC DNA]</scope>
    <source>
        <strain evidence="1 2">CL_MEX2019</strain>
        <tissue evidence="1">Muscle</tissue>
    </source>
</reference>